<dbReference type="Proteomes" id="UP000657931">
    <property type="component" value="Unassembled WGS sequence"/>
</dbReference>
<keyword evidence="4" id="KW-1185">Reference proteome</keyword>
<feature type="transmembrane region" description="Helical" evidence="1">
    <location>
        <begin position="192"/>
        <end position="212"/>
    </location>
</feature>
<protein>
    <submittedName>
        <fullName evidence="3">VanZ family protein</fullName>
    </submittedName>
</protein>
<comment type="caution">
    <text evidence="3">The sequence shown here is derived from an EMBL/GenBank/DDBJ whole genome shotgun (WGS) entry which is preliminary data.</text>
</comment>
<organism evidence="3 4">
    <name type="scientific">Cytobacillus stercorigallinarum</name>
    <dbReference type="NCBI Taxonomy" id="2762240"/>
    <lineage>
        <taxon>Bacteria</taxon>
        <taxon>Bacillati</taxon>
        <taxon>Bacillota</taxon>
        <taxon>Bacilli</taxon>
        <taxon>Bacillales</taxon>
        <taxon>Bacillaceae</taxon>
        <taxon>Cytobacillus</taxon>
    </lineage>
</organism>
<feature type="transmembrane region" description="Helical" evidence="1">
    <location>
        <begin position="82"/>
        <end position="101"/>
    </location>
</feature>
<feature type="transmembrane region" description="Helical" evidence="1">
    <location>
        <begin position="164"/>
        <end position="185"/>
    </location>
</feature>
<dbReference type="PANTHER" id="PTHR36834">
    <property type="entry name" value="MEMBRANE PROTEIN-RELATED"/>
    <property type="match status" value="1"/>
</dbReference>
<feature type="domain" description="VanZ-like" evidence="2">
    <location>
        <begin position="128"/>
        <end position="240"/>
    </location>
</feature>
<dbReference type="InterPro" id="IPR047928">
    <property type="entry name" value="Perm_prefix_1"/>
</dbReference>
<keyword evidence="1" id="KW-1133">Transmembrane helix</keyword>
<evidence type="ECO:0000313" key="4">
    <source>
        <dbReference type="Proteomes" id="UP000657931"/>
    </source>
</evidence>
<reference evidence="3 4" key="1">
    <citation type="submission" date="2020-08" db="EMBL/GenBank/DDBJ databases">
        <title>A Genomic Blueprint of the Chicken Gut Microbiome.</title>
        <authorList>
            <person name="Gilroy R."/>
            <person name="Ravi A."/>
            <person name="Getino M."/>
            <person name="Pursley I."/>
            <person name="Horton D.L."/>
            <person name="Alikhan N.-F."/>
            <person name="Baker D."/>
            <person name="Gharbi K."/>
            <person name="Hall N."/>
            <person name="Watson M."/>
            <person name="Adriaenssens E.M."/>
            <person name="Foster-Nyarko E."/>
            <person name="Jarju S."/>
            <person name="Secka A."/>
            <person name="Antonio M."/>
            <person name="Oren A."/>
            <person name="Chaudhuri R."/>
            <person name="La Ragione R.M."/>
            <person name="Hildebrand F."/>
            <person name="Pallen M.J."/>
        </authorList>
    </citation>
    <scope>NUCLEOTIDE SEQUENCE [LARGE SCALE GENOMIC DNA]</scope>
    <source>
        <strain evidence="3 4">Sa5YUA1</strain>
    </source>
</reference>
<evidence type="ECO:0000259" key="2">
    <source>
        <dbReference type="Pfam" id="PF04892"/>
    </source>
</evidence>
<keyword evidence="1" id="KW-0812">Transmembrane</keyword>
<dbReference type="NCBIfam" id="NF038403">
    <property type="entry name" value="perm_prefix_1"/>
    <property type="match status" value="1"/>
</dbReference>
<evidence type="ECO:0000256" key="1">
    <source>
        <dbReference type="SAM" id="Phobius"/>
    </source>
</evidence>
<dbReference type="RefSeq" id="WP_191813361.1">
    <property type="nucleotide sequence ID" value="NZ_JACSQT010000003.1"/>
</dbReference>
<dbReference type="InterPro" id="IPR053150">
    <property type="entry name" value="Teicoplanin_resist-assoc"/>
</dbReference>
<gene>
    <name evidence="3" type="ORF">H9655_09630</name>
</gene>
<dbReference type="InterPro" id="IPR006976">
    <property type="entry name" value="VanZ-like"/>
</dbReference>
<dbReference type="PANTHER" id="PTHR36834:SF1">
    <property type="entry name" value="INTEGRAL MEMBRANE PROTEIN"/>
    <property type="match status" value="1"/>
</dbReference>
<sequence length="258" mass="29960">MDKEIESYIKQIVNTIDCNHVEKQEIIDEMTDHILLLKQEHMLNGKSEKEAVQLALADFGNQKSIAHGYNQSIFPFYRLFKVSSWLLFSLFALVVSWKLIFGRLLERVMNYANGYGYNFYFFSREEQMSFFNFNFSEWGMNLNIIPFKTTINYLLNADLFNLDIIITNTIGNILIFLPLGLLLPVLFKQCRLFSVVTITAITASFSIELLQFFLQVGQFDIDDIILNTMGAMIGYLMYKTILNVNLFIRKANLKLNKG</sequence>
<dbReference type="Pfam" id="PF04892">
    <property type="entry name" value="VanZ"/>
    <property type="match status" value="1"/>
</dbReference>
<accession>A0ABR8QP26</accession>
<dbReference type="EMBL" id="JACSQT010000003">
    <property type="protein sequence ID" value="MBD7937292.1"/>
    <property type="molecule type" value="Genomic_DNA"/>
</dbReference>
<evidence type="ECO:0000313" key="3">
    <source>
        <dbReference type="EMBL" id="MBD7937292.1"/>
    </source>
</evidence>
<name>A0ABR8QP26_9BACI</name>
<proteinExistence type="predicted"/>
<feature type="transmembrane region" description="Helical" evidence="1">
    <location>
        <begin position="224"/>
        <end position="248"/>
    </location>
</feature>
<keyword evidence="1" id="KW-0472">Membrane</keyword>